<keyword evidence="1" id="KW-0677">Repeat</keyword>
<dbReference type="Gene3D" id="2.120.10.30">
    <property type="entry name" value="TolB, C-terminal domain"/>
    <property type="match status" value="3"/>
</dbReference>
<dbReference type="AlphaFoldDB" id="F8B033"/>
<dbReference type="InterPro" id="IPR011042">
    <property type="entry name" value="6-blade_b-propeller_TolB-like"/>
</dbReference>
<dbReference type="EMBL" id="CP002801">
    <property type="protein sequence ID" value="AEH11730.1"/>
    <property type="molecule type" value="Genomic_DNA"/>
</dbReference>
<accession>F8B033</accession>
<dbReference type="InterPro" id="IPR001258">
    <property type="entry name" value="NHL_repeat"/>
</dbReference>
<dbReference type="SUPFAM" id="SSF101898">
    <property type="entry name" value="NHL repeat"/>
    <property type="match status" value="1"/>
</dbReference>
<evidence type="ECO:0000313" key="7">
    <source>
        <dbReference type="Proteomes" id="UP000001549"/>
    </source>
</evidence>
<dbReference type="KEGG" id="fsy:FsymDg_4482"/>
<evidence type="ECO:0000256" key="1">
    <source>
        <dbReference type="ARBA" id="ARBA00022737"/>
    </source>
</evidence>
<dbReference type="PANTHER" id="PTHR46388">
    <property type="entry name" value="NHL REPEAT-CONTAINING PROTEIN 2"/>
    <property type="match status" value="1"/>
</dbReference>
<dbReference type="STRING" id="656024.FsymDg_4482"/>
<feature type="repeat" description="NHL" evidence="2">
    <location>
        <begin position="129"/>
        <end position="165"/>
    </location>
</feature>
<name>F8B033_9ACTN</name>
<dbReference type="eggNOG" id="COG3391">
    <property type="taxonomic scope" value="Bacteria"/>
</dbReference>
<evidence type="ECO:0000259" key="5">
    <source>
        <dbReference type="Pfam" id="PF25021"/>
    </source>
</evidence>
<dbReference type="CDD" id="cd14953">
    <property type="entry name" value="NHL_like_1"/>
    <property type="match status" value="1"/>
</dbReference>
<protein>
    <submittedName>
        <fullName evidence="6">NHL repeat containing protein</fullName>
    </submittedName>
</protein>
<dbReference type="HOGENOM" id="CLU_008645_1_0_11"/>
<dbReference type="Pfam" id="PF25021">
    <property type="entry name" value="TEN_NHL"/>
    <property type="match status" value="4"/>
</dbReference>
<feature type="domain" description="Teneurin NHL" evidence="5">
    <location>
        <begin position="124"/>
        <end position="174"/>
    </location>
</feature>
<dbReference type="Proteomes" id="UP000001549">
    <property type="component" value="Chromosome"/>
</dbReference>
<keyword evidence="4" id="KW-1133">Transmembrane helix</keyword>
<evidence type="ECO:0000313" key="6">
    <source>
        <dbReference type="EMBL" id="AEH11730.1"/>
    </source>
</evidence>
<feature type="domain" description="Teneurin NHL" evidence="5">
    <location>
        <begin position="180"/>
        <end position="230"/>
    </location>
</feature>
<proteinExistence type="predicted"/>
<gene>
    <name evidence="6" type="ordered locus">FsymDg_4482</name>
</gene>
<feature type="domain" description="Teneurin NHL" evidence="5">
    <location>
        <begin position="234"/>
        <end position="275"/>
    </location>
</feature>
<evidence type="ECO:0000256" key="3">
    <source>
        <dbReference type="SAM" id="MobiDB-lite"/>
    </source>
</evidence>
<organism evidence="6 7">
    <name type="scientific">Candidatus Protofrankia datiscae</name>
    <dbReference type="NCBI Taxonomy" id="2716812"/>
    <lineage>
        <taxon>Bacteria</taxon>
        <taxon>Bacillati</taxon>
        <taxon>Actinomycetota</taxon>
        <taxon>Actinomycetes</taxon>
        <taxon>Frankiales</taxon>
        <taxon>Frankiaceae</taxon>
        <taxon>Protofrankia</taxon>
    </lineage>
</organism>
<feature type="region of interest" description="Disordered" evidence="3">
    <location>
        <begin position="1"/>
        <end position="20"/>
    </location>
</feature>
<dbReference type="PROSITE" id="PS51125">
    <property type="entry name" value="NHL"/>
    <property type="match status" value="1"/>
</dbReference>
<evidence type="ECO:0000256" key="4">
    <source>
        <dbReference type="SAM" id="Phobius"/>
    </source>
</evidence>
<reference evidence="6 7" key="1">
    <citation type="submission" date="2011-05" db="EMBL/GenBank/DDBJ databases">
        <title>Complete sequence of chromosome of Frankia symbiont of Datisca glomerata.</title>
        <authorList>
            <consortium name="US DOE Joint Genome Institute"/>
            <person name="Lucas S."/>
            <person name="Han J."/>
            <person name="Lapidus A."/>
            <person name="Cheng J.-F."/>
            <person name="Goodwin L."/>
            <person name="Pitluck S."/>
            <person name="Peters L."/>
            <person name="Mikhailova N."/>
            <person name="Chertkov O."/>
            <person name="Teshima H."/>
            <person name="Han C."/>
            <person name="Tapia R."/>
            <person name="Land M."/>
            <person name="Hauser L."/>
            <person name="Kyrpides N."/>
            <person name="Ivanova N."/>
            <person name="Pagani I."/>
            <person name="Berry A."/>
            <person name="Pawlowski K."/>
            <person name="Persson T."/>
            <person name="Vanden Heuvel B."/>
            <person name="Benson D."/>
            <person name="Woyke T."/>
        </authorList>
    </citation>
    <scope>NUCLEOTIDE SEQUENCE [LARGE SCALE GENOMIC DNA]</scope>
    <source>
        <strain evidence="7">4085684</strain>
    </source>
</reference>
<sequence>MPAGAQPPAVPGPGWPAGQRRPSRRRMWLITGVVFTVVAALSVGITLVVTRGGGTPAHSALFVPGTAYSGTALTLPDLDAYDVTIDRAGALYITDWTSHQIRKIQPDGTVVTVAGTGSGNAGFGGDGGPATQAELNSPATTAVDSDGNVYISDSHNHRIRKIDPLGIITTIAGTGTAGFSGDGGPATAAQLNEPYGLAVATDDSIYISDYENQRIRKIDPLGIITTIAGTGTAGFSGDGGPALQAQIKNPNNLAVAADGTLYISELGNARIRKVSPNGVITTVAGNGTSGYGGDGGPATAAQLRVPSVALSPDGVLYIADYSNERIRRVATNGVITTVAGNGTAGSAGDGAAAIRAQLSSPTGVTVDGAGNLYIADDKNDRVRRVSTTGIITTVAQAG</sequence>
<dbReference type="InterPro" id="IPR056822">
    <property type="entry name" value="TEN_NHL"/>
</dbReference>
<evidence type="ECO:0000256" key="2">
    <source>
        <dbReference type="PROSITE-ProRule" id="PRU00504"/>
    </source>
</evidence>
<feature type="domain" description="Teneurin NHL" evidence="5">
    <location>
        <begin position="346"/>
        <end position="395"/>
    </location>
</feature>
<dbReference type="PANTHER" id="PTHR46388:SF2">
    <property type="entry name" value="NHL REPEAT-CONTAINING PROTEIN 2"/>
    <property type="match status" value="1"/>
</dbReference>
<feature type="transmembrane region" description="Helical" evidence="4">
    <location>
        <begin position="28"/>
        <end position="49"/>
    </location>
</feature>
<keyword evidence="4" id="KW-0812">Transmembrane</keyword>
<keyword evidence="7" id="KW-1185">Reference proteome</keyword>
<keyword evidence="4" id="KW-0472">Membrane</keyword>
<dbReference type="SUPFAM" id="SSF63829">
    <property type="entry name" value="Calcium-dependent phosphotriesterase"/>
    <property type="match status" value="1"/>
</dbReference>